<reference evidence="5 6" key="1">
    <citation type="submission" date="2020-11" db="EMBL/GenBank/DDBJ databases">
        <title>Pedobacter endophytica, an endophytic bacteria isolated form Carex pumila.</title>
        <authorList>
            <person name="Peng Y."/>
            <person name="Jiang L."/>
            <person name="Lee J."/>
        </authorList>
    </citation>
    <scope>NUCLEOTIDE SEQUENCE [LARGE SCALE GENOMIC DNA]</scope>
    <source>
        <strain evidence="5 6">JBR3-12</strain>
    </source>
</reference>
<protein>
    <submittedName>
        <fullName evidence="5">Helix-turn-helix domain-containing protein</fullName>
    </submittedName>
</protein>
<gene>
    <name evidence="5" type="ORF">IZT61_17990</name>
</gene>
<dbReference type="Gene3D" id="1.10.10.60">
    <property type="entry name" value="Homeodomain-like"/>
    <property type="match status" value="1"/>
</dbReference>
<dbReference type="KEGG" id="pex:IZT61_17990"/>
<dbReference type="GO" id="GO:0003700">
    <property type="term" value="F:DNA-binding transcription factor activity"/>
    <property type="evidence" value="ECO:0007669"/>
    <property type="project" value="InterPro"/>
</dbReference>
<dbReference type="PROSITE" id="PS00041">
    <property type="entry name" value="HTH_ARAC_FAMILY_1"/>
    <property type="match status" value="1"/>
</dbReference>
<keyword evidence="3" id="KW-0804">Transcription</keyword>
<organism evidence="5 6">
    <name type="scientific">Pedobacter endophyticus</name>
    <dbReference type="NCBI Taxonomy" id="2789740"/>
    <lineage>
        <taxon>Bacteria</taxon>
        <taxon>Pseudomonadati</taxon>
        <taxon>Bacteroidota</taxon>
        <taxon>Sphingobacteriia</taxon>
        <taxon>Sphingobacteriales</taxon>
        <taxon>Sphingobacteriaceae</taxon>
        <taxon>Pedobacter</taxon>
    </lineage>
</organism>
<dbReference type="InterPro" id="IPR018062">
    <property type="entry name" value="HTH_AraC-typ_CS"/>
</dbReference>
<dbReference type="SMART" id="SM00342">
    <property type="entry name" value="HTH_ARAC"/>
    <property type="match status" value="1"/>
</dbReference>
<dbReference type="InterPro" id="IPR018060">
    <property type="entry name" value="HTH_AraC"/>
</dbReference>
<dbReference type="PROSITE" id="PS01124">
    <property type="entry name" value="HTH_ARAC_FAMILY_2"/>
    <property type="match status" value="1"/>
</dbReference>
<evidence type="ECO:0000256" key="3">
    <source>
        <dbReference type="ARBA" id="ARBA00023163"/>
    </source>
</evidence>
<evidence type="ECO:0000313" key="5">
    <source>
        <dbReference type="EMBL" id="QPH38933.1"/>
    </source>
</evidence>
<accession>A0A7U3SPV9</accession>
<evidence type="ECO:0000259" key="4">
    <source>
        <dbReference type="PROSITE" id="PS01124"/>
    </source>
</evidence>
<proteinExistence type="predicted"/>
<dbReference type="GO" id="GO:0043565">
    <property type="term" value="F:sequence-specific DNA binding"/>
    <property type="evidence" value="ECO:0007669"/>
    <property type="project" value="InterPro"/>
</dbReference>
<dbReference type="AlphaFoldDB" id="A0A7U3SPV9"/>
<keyword evidence="2" id="KW-0238">DNA-binding</keyword>
<evidence type="ECO:0000256" key="1">
    <source>
        <dbReference type="ARBA" id="ARBA00023015"/>
    </source>
</evidence>
<dbReference type="PANTHER" id="PTHR47893">
    <property type="entry name" value="REGULATORY PROTEIN PCHR"/>
    <property type="match status" value="1"/>
</dbReference>
<dbReference type="Proteomes" id="UP000594759">
    <property type="component" value="Chromosome"/>
</dbReference>
<evidence type="ECO:0000256" key="2">
    <source>
        <dbReference type="ARBA" id="ARBA00023125"/>
    </source>
</evidence>
<keyword evidence="1" id="KW-0805">Transcription regulation</keyword>
<dbReference type="EMBL" id="CP064939">
    <property type="protein sequence ID" value="QPH38933.1"/>
    <property type="molecule type" value="Genomic_DNA"/>
</dbReference>
<feature type="domain" description="HTH araC/xylS-type" evidence="4">
    <location>
        <begin position="221"/>
        <end position="319"/>
    </location>
</feature>
<keyword evidence="6" id="KW-1185">Reference proteome</keyword>
<dbReference type="PANTHER" id="PTHR47893:SF1">
    <property type="entry name" value="REGULATORY PROTEIN PCHR"/>
    <property type="match status" value="1"/>
</dbReference>
<dbReference type="SUPFAM" id="SSF46689">
    <property type="entry name" value="Homeodomain-like"/>
    <property type="match status" value="1"/>
</dbReference>
<sequence>MTQEINKRTMVQLAAKMGTPITEKQGEIALLKFHNIKVVDLLPEMMVMIRSLLSEKEFSYRRKPITIIKSGLLISFQNVFNGRNEDRGVMCPATNWDRERAHVRIIPLHLDSEVKFSKQVHIEQITILVETAYLKQFLGTEQTKFSYLFNLEKTFWIDEFMSPEIAALVDEVVNSSAAVSLPDFYYRLKSLELLYFLFRNLSQRESISHLHMTTRDIEAIYRVRNAIAASLDKALPAKELAKLSGMNELKLRKLFTQVFGKGLYPYFQHLRMQEAARLLKEERLSVSETGYYVGFTNLSHFGRLFEEHMGAKPKKWISKT</sequence>
<dbReference type="Pfam" id="PF12833">
    <property type="entry name" value="HTH_18"/>
    <property type="match status" value="1"/>
</dbReference>
<evidence type="ECO:0000313" key="6">
    <source>
        <dbReference type="Proteomes" id="UP000594759"/>
    </source>
</evidence>
<name>A0A7U3SPV9_9SPHI</name>
<dbReference type="RefSeq" id="WP_196098408.1">
    <property type="nucleotide sequence ID" value="NZ_CP064939.1"/>
</dbReference>
<dbReference type="InterPro" id="IPR053142">
    <property type="entry name" value="PchR_regulatory_protein"/>
</dbReference>
<dbReference type="InterPro" id="IPR009057">
    <property type="entry name" value="Homeodomain-like_sf"/>
</dbReference>